<proteinExistence type="predicted"/>
<accession>A0ACC6TK92</accession>
<reference evidence="1" key="1">
    <citation type="submission" date="2024-06" db="EMBL/GenBank/DDBJ databases">
        <title>Genomic Encyclopedia of Type Strains, Phase IV (KMG-IV): sequencing the most valuable type-strain genomes for metagenomic binning, comparative biology and taxonomic classification.</title>
        <authorList>
            <person name="Goeker M."/>
        </authorList>
    </citation>
    <scope>NUCLEOTIDE SEQUENCE</scope>
    <source>
        <strain evidence="1">SJCon</strain>
    </source>
</reference>
<sequence>MAIQKRARGGRPSKGDRHVLTTRLPVADAEKLFAVADHQGQSASEFIAHAVAEKLAAIDMTFVSGQEELPIGRIAS</sequence>
<comment type="caution">
    <text evidence="1">The sequence shown here is derived from an EMBL/GenBank/DDBJ whole genome shotgun (WGS) entry which is preliminary data.</text>
</comment>
<name>A0ACC6TK92_9MICC</name>
<evidence type="ECO:0000313" key="1">
    <source>
        <dbReference type="EMBL" id="MET3774087.1"/>
    </source>
</evidence>
<organism evidence="1 2">
    <name type="scientific">Arthrobacter nitrophenolicus</name>
    <dbReference type="NCBI Taxonomy" id="683150"/>
    <lineage>
        <taxon>Bacteria</taxon>
        <taxon>Bacillati</taxon>
        <taxon>Actinomycetota</taxon>
        <taxon>Actinomycetes</taxon>
        <taxon>Micrococcales</taxon>
        <taxon>Micrococcaceae</taxon>
        <taxon>Arthrobacter</taxon>
    </lineage>
</organism>
<evidence type="ECO:0000313" key="2">
    <source>
        <dbReference type="Proteomes" id="UP001549207"/>
    </source>
</evidence>
<dbReference type="Proteomes" id="UP001549207">
    <property type="component" value="Unassembled WGS sequence"/>
</dbReference>
<dbReference type="EMBL" id="JBEPNJ010000021">
    <property type="protein sequence ID" value="MET3774087.1"/>
    <property type="molecule type" value="Genomic_DNA"/>
</dbReference>
<keyword evidence="2" id="KW-1185">Reference proteome</keyword>
<protein>
    <submittedName>
        <fullName evidence="1">Uncharacterized protein</fullName>
    </submittedName>
</protein>
<gene>
    <name evidence="1" type="ORF">ABIC98_003757</name>
</gene>